<evidence type="ECO:0000313" key="1">
    <source>
        <dbReference type="EMBL" id="BDU74948.1"/>
    </source>
</evidence>
<evidence type="ECO:0000313" key="2">
    <source>
        <dbReference type="Proteomes" id="UP001238179"/>
    </source>
</evidence>
<reference evidence="2" key="1">
    <citation type="journal article" date="2023" name="Int. J. Syst. Evol. Microbiol.">
        <title>Mesoterricola silvestris gen. nov., sp. nov., Mesoterricola sediminis sp. nov., Geothrix oryzae sp. nov., Geothrix edaphica sp. nov., Geothrix rubra sp. nov., and Geothrix limicola sp. nov., six novel members of Acidobacteriota isolated from soils.</title>
        <authorList>
            <person name="Itoh H."/>
            <person name="Sugisawa Y."/>
            <person name="Mise K."/>
            <person name="Xu Z."/>
            <person name="Kuniyasu M."/>
            <person name="Ushijima N."/>
            <person name="Kawano K."/>
            <person name="Kobayashi E."/>
            <person name="Shiratori Y."/>
            <person name="Masuda Y."/>
            <person name="Senoo K."/>
        </authorList>
    </citation>
    <scope>NUCLEOTIDE SEQUENCE [LARGE SCALE GENOMIC DNA]</scope>
    <source>
        <strain evidence="2">W79</strain>
    </source>
</reference>
<accession>A0AA48KDZ5</accession>
<sequence>MDRALTTALAREQRAFLGRQRPAWAPHLDAVRSFLGQGLREARGPALVLGAGSGLEVPWFLAPPGTVGWDADPWSRVLTLLRHRRWAPWVFQDLTGGLDELWATALRTARQPWSGRVRATRAASRRLAGLVASLDPSAAPLRAWIAERRPGTILAANVMGQFGVQAQRTVERAFRGFSPWTDEEEDPLDAALRGWTARAVAAFLGVLGASGADLWLVHDRGVLFGDATLSLGPPAEPWTAQLISEVPLEAEDPLGGVDVLRALPGRSAERHQRWLWTVAPGQVHVMEALRFRATGPDPES</sequence>
<protein>
    <submittedName>
        <fullName evidence="1">Uncharacterized protein</fullName>
    </submittedName>
</protein>
<dbReference type="AlphaFoldDB" id="A0AA48KDZ5"/>
<dbReference type="RefSeq" id="WP_316413629.1">
    <property type="nucleotide sequence ID" value="NZ_AP027080.1"/>
</dbReference>
<name>A0AA48KDZ5_9BACT</name>
<keyword evidence="2" id="KW-1185">Reference proteome</keyword>
<dbReference type="Proteomes" id="UP001238179">
    <property type="component" value="Chromosome"/>
</dbReference>
<proteinExistence type="predicted"/>
<gene>
    <name evidence="1" type="ORF">METEAL_41220</name>
</gene>
<organism evidence="1 2">
    <name type="scientific">Mesoterricola silvestris</name>
    <dbReference type="NCBI Taxonomy" id="2927979"/>
    <lineage>
        <taxon>Bacteria</taxon>
        <taxon>Pseudomonadati</taxon>
        <taxon>Acidobacteriota</taxon>
        <taxon>Holophagae</taxon>
        <taxon>Holophagales</taxon>
        <taxon>Holophagaceae</taxon>
        <taxon>Mesoterricola</taxon>
    </lineage>
</organism>
<dbReference type="EMBL" id="AP027080">
    <property type="protein sequence ID" value="BDU74948.1"/>
    <property type="molecule type" value="Genomic_DNA"/>
</dbReference>
<dbReference type="KEGG" id="msil:METEAL_41220"/>